<name>A0A1U7MZW0_9CYAN</name>
<evidence type="ECO:0000259" key="1">
    <source>
        <dbReference type="Pfam" id="PF15523"/>
    </source>
</evidence>
<reference evidence="2 3" key="1">
    <citation type="submission" date="2016-10" db="EMBL/GenBank/DDBJ databases">
        <title>Comparative genomics uncovers the prolific and rare metabolic potential of the cyanobacterial genus Moorea.</title>
        <authorList>
            <person name="Leao T."/>
            <person name="Castelao G."/>
            <person name="Korobeynikov A."/>
            <person name="Monroe E.A."/>
            <person name="Podell S."/>
            <person name="Glukhov E."/>
            <person name="Allen E."/>
            <person name="Gerwick W.H."/>
            <person name="Gerwick L."/>
        </authorList>
    </citation>
    <scope>NUCLEOTIDE SEQUENCE [LARGE SCALE GENOMIC DNA]</scope>
    <source>
        <strain evidence="2 3">PNG5-198</strain>
    </source>
</reference>
<evidence type="ECO:0000313" key="2">
    <source>
        <dbReference type="EMBL" id="OLT59230.1"/>
    </source>
</evidence>
<dbReference type="InterPro" id="IPR029118">
    <property type="entry name" value="Ntox16"/>
</dbReference>
<organism evidence="2 3">
    <name type="scientific">Moorena bouillonii PNG</name>
    <dbReference type="NCBI Taxonomy" id="568701"/>
    <lineage>
        <taxon>Bacteria</taxon>
        <taxon>Bacillati</taxon>
        <taxon>Cyanobacteriota</taxon>
        <taxon>Cyanophyceae</taxon>
        <taxon>Coleofasciculales</taxon>
        <taxon>Coleofasciculaceae</taxon>
        <taxon>Moorena</taxon>
    </lineage>
</organism>
<feature type="domain" description="Novel toxin 16" evidence="1">
    <location>
        <begin position="170"/>
        <end position="226"/>
    </location>
</feature>
<dbReference type="Pfam" id="PF15523">
    <property type="entry name" value="Ntox16"/>
    <property type="match status" value="1"/>
</dbReference>
<gene>
    <name evidence="2" type="ORF">BJP37_09425</name>
</gene>
<protein>
    <recommendedName>
        <fullName evidence="1">Novel toxin 16 domain-containing protein</fullName>
    </recommendedName>
</protein>
<dbReference type="Proteomes" id="UP000186657">
    <property type="component" value="Unassembled WGS sequence"/>
</dbReference>
<keyword evidence="3" id="KW-1185">Reference proteome</keyword>
<dbReference type="RefSeq" id="WP_075898388.1">
    <property type="nucleotide sequence ID" value="NZ_MKZS01000001.1"/>
</dbReference>
<proteinExistence type="predicted"/>
<comment type="caution">
    <text evidence="2">The sequence shown here is derived from an EMBL/GenBank/DDBJ whole genome shotgun (WGS) entry which is preliminary data.</text>
</comment>
<dbReference type="AlphaFoldDB" id="A0A1U7MZW0"/>
<accession>A0A1U7MZW0</accession>
<evidence type="ECO:0000313" key="3">
    <source>
        <dbReference type="Proteomes" id="UP000186657"/>
    </source>
</evidence>
<sequence length="235" mass="26905">MGYAHAGMEKSVEIFQVLRDRGPMGLWEHVKEQFNDLKQTVIEEIKSMVVTQVITAGVKWILSLLKNNKITKANAIKAAKITNNKHPIFSSITVIDGGKDWDYDYTIRRSKREDGKKKAERDRKHSNQTCEDEVLERLQEEKDAICGSIPLPKCKPALDKLKAGKKLKGRSVKGMTKNHVINRIIILQECIDKRQQIQDECFGGKPDQRHEDAINQMKNALENCQELLDNYGDYI</sequence>
<dbReference type="EMBL" id="MKZS01000001">
    <property type="protein sequence ID" value="OLT59230.1"/>
    <property type="molecule type" value="Genomic_DNA"/>
</dbReference>